<dbReference type="InterPro" id="IPR027417">
    <property type="entry name" value="P-loop_NTPase"/>
</dbReference>
<evidence type="ECO:0000256" key="3">
    <source>
        <dbReference type="ARBA" id="ARBA00023015"/>
    </source>
</evidence>
<dbReference type="Gene3D" id="3.40.50.300">
    <property type="entry name" value="P-loop containing nucleotide triphosphate hydrolases"/>
    <property type="match status" value="1"/>
</dbReference>
<dbReference type="InterPro" id="IPR025944">
    <property type="entry name" value="Sigma_54_int_dom_CS"/>
</dbReference>
<dbReference type="PANTHER" id="PTHR32071">
    <property type="entry name" value="TRANSCRIPTIONAL REGULATORY PROTEIN"/>
    <property type="match status" value="1"/>
</dbReference>
<evidence type="ECO:0000256" key="4">
    <source>
        <dbReference type="ARBA" id="ARBA00023125"/>
    </source>
</evidence>
<dbReference type="PANTHER" id="PTHR32071:SF117">
    <property type="entry name" value="PTS-DEPENDENT DIHYDROXYACETONE KINASE OPERON REGULATORY PROTEIN-RELATED"/>
    <property type="match status" value="1"/>
</dbReference>
<gene>
    <name evidence="7" type="primary">ntrC_1</name>
    <name evidence="7" type="ORF">VPAL9027_00261</name>
</gene>
<dbReference type="Pfam" id="PF02954">
    <property type="entry name" value="HTH_8"/>
    <property type="match status" value="1"/>
</dbReference>
<dbReference type="Gene3D" id="1.10.8.60">
    <property type="match status" value="1"/>
</dbReference>
<dbReference type="PROSITE" id="PS00688">
    <property type="entry name" value="SIGMA54_INTERACT_3"/>
    <property type="match status" value="1"/>
</dbReference>
<dbReference type="FunFam" id="3.40.50.300:FF:000006">
    <property type="entry name" value="DNA-binding transcriptional regulator NtrC"/>
    <property type="match status" value="1"/>
</dbReference>
<dbReference type="AlphaFoldDB" id="A0A1R4B080"/>
<dbReference type="STRING" id="1918946.VPAL9027_00261"/>
<accession>A0A1R4B080</accession>
<dbReference type="PROSITE" id="PS00675">
    <property type="entry name" value="SIGMA54_INTERACT_1"/>
    <property type="match status" value="1"/>
</dbReference>
<evidence type="ECO:0000256" key="2">
    <source>
        <dbReference type="ARBA" id="ARBA00022840"/>
    </source>
</evidence>
<dbReference type="Pfam" id="PF25601">
    <property type="entry name" value="AAA_lid_14"/>
    <property type="match status" value="1"/>
</dbReference>
<dbReference type="PROSITE" id="PS50045">
    <property type="entry name" value="SIGMA54_INTERACT_4"/>
    <property type="match status" value="1"/>
</dbReference>
<keyword evidence="1" id="KW-0547">Nucleotide-binding</keyword>
<dbReference type="Proteomes" id="UP000189475">
    <property type="component" value="Unassembled WGS sequence"/>
</dbReference>
<keyword evidence="5" id="KW-0804">Transcription</keyword>
<name>A0A1R4B080_9VIBR</name>
<dbReference type="Gene3D" id="1.10.10.60">
    <property type="entry name" value="Homeodomain-like"/>
    <property type="match status" value="1"/>
</dbReference>
<evidence type="ECO:0000256" key="5">
    <source>
        <dbReference type="ARBA" id="ARBA00023163"/>
    </source>
</evidence>
<reference evidence="7 8" key="1">
    <citation type="submission" date="2017-02" db="EMBL/GenBank/DDBJ databases">
        <authorList>
            <person name="Peterson S.W."/>
        </authorList>
    </citation>
    <scope>NUCLEOTIDE SEQUENCE [LARGE SCALE GENOMIC DNA]</scope>
    <source>
        <strain evidence="7 8">CECT 9027</strain>
    </source>
</reference>
<dbReference type="PRINTS" id="PR01590">
    <property type="entry name" value="HTHFIS"/>
</dbReference>
<keyword evidence="8" id="KW-1185">Reference proteome</keyword>
<dbReference type="InterPro" id="IPR058031">
    <property type="entry name" value="AAA_lid_NorR"/>
</dbReference>
<dbReference type="SMART" id="SM00382">
    <property type="entry name" value="AAA"/>
    <property type="match status" value="1"/>
</dbReference>
<dbReference type="Pfam" id="PF00158">
    <property type="entry name" value="Sigma54_activat"/>
    <property type="match status" value="1"/>
</dbReference>
<dbReference type="InterPro" id="IPR010518">
    <property type="entry name" value="FleQ"/>
</dbReference>
<dbReference type="InterPro" id="IPR002197">
    <property type="entry name" value="HTH_Fis"/>
</dbReference>
<dbReference type="CDD" id="cd00009">
    <property type="entry name" value="AAA"/>
    <property type="match status" value="1"/>
</dbReference>
<keyword evidence="3" id="KW-0805">Transcription regulation</keyword>
<dbReference type="PROSITE" id="PS00676">
    <property type="entry name" value="SIGMA54_INTERACT_2"/>
    <property type="match status" value="1"/>
</dbReference>
<evidence type="ECO:0000256" key="1">
    <source>
        <dbReference type="ARBA" id="ARBA00022741"/>
    </source>
</evidence>
<keyword evidence="2" id="KW-0067">ATP-binding</keyword>
<dbReference type="InterPro" id="IPR025662">
    <property type="entry name" value="Sigma_54_int_dom_ATP-bd_1"/>
</dbReference>
<dbReference type="Gene3D" id="3.40.50.2300">
    <property type="match status" value="1"/>
</dbReference>
<keyword evidence="4" id="KW-0238">DNA-binding</keyword>
<dbReference type="InterPro" id="IPR025943">
    <property type="entry name" value="Sigma_54_int_dom_ATP-bd_2"/>
</dbReference>
<organism evidence="7 8">
    <name type="scientific">Vibrio palustris</name>
    <dbReference type="NCBI Taxonomy" id="1918946"/>
    <lineage>
        <taxon>Bacteria</taxon>
        <taxon>Pseudomonadati</taxon>
        <taxon>Pseudomonadota</taxon>
        <taxon>Gammaproteobacteria</taxon>
        <taxon>Vibrionales</taxon>
        <taxon>Vibrionaceae</taxon>
        <taxon>Vibrio</taxon>
    </lineage>
</organism>
<protein>
    <submittedName>
        <fullName evidence="7">Nitrogen assimilation regulatory protein</fullName>
    </submittedName>
</protein>
<dbReference type="GO" id="GO:0043565">
    <property type="term" value="F:sequence-specific DNA binding"/>
    <property type="evidence" value="ECO:0007669"/>
    <property type="project" value="InterPro"/>
</dbReference>
<evidence type="ECO:0000313" key="7">
    <source>
        <dbReference type="EMBL" id="SJL82336.1"/>
    </source>
</evidence>
<dbReference type="GO" id="GO:0005524">
    <property type="term" value="F:ATP binding"/>
    <property type="evidence" value="ECO:0007669"/>
    <property type="project" value="UniProtKB-KW"/>
</dbReference>
<dbReference type="SUPFAM" id="SSF46689">
    <property type="entry name" value="Homeodomain-like"/>
    <property type="match status" value="1"/>
</dbReference>
<dbReference type="InterPro" id="IPR002078">
    <property type="entry name" value="Sigma_54_int"/>
</dbReference>
<dbReference type="InterPro" id="IPR009057">
    <property type="entry name" value="Homeodomain-like_sf"/>
</dbReference>
<evidence type="ECO:0000259" key="6">
    <source>
        <dbReference type="PROSITE" id="PS50045"/>
    </source>
</evidence>
<dbReference type="InterPro" id="IPR003593">
    <property type="entry name" value="AAA+_ATPase"/>
</dbReference>
<dbReference type="Pfam" id="PF06490">
    <property type="entry name" value="FleQ"/>
    <property type="match status" value="1"/>
</dbReference>
<sequence>MAFFVAVFIFLTIVYFKTDKNLSYLSDIGSTNDKQLSGFKALFSPMQGLAKLIVIEDDENVRLNLNTILEFVGEQCVAISSSQVDQIDWSLTWGGCILGTVHQQSQLSHIVETMRIAHHIPLLVANKQPYSLEECPNFIGELPFPLNYAQLSDALRHCKVFLGRRGIEASSAFRNTILFRSLVGQSSSIQHVRHMIEQVAQTEANVLILGESGTGKEVVARNIHYHSARKTGPFVPINCGAIPGDLLESELFGHEKGAFTGAITSRKGRFELAEGGTLFLDEIGDMPMSMQVKLLRVLQERCFERVGGNATIKANVRIIAATHRDLDKMIFEESFREDLFYRINVFPIEMPALRERKEDISLLLHELLSRLEAEGSQPICFTPRAINSLVDHDWPGNVRELANLVERMVILYPNSLVDVNHLPTKYRYSDIPEFQPELDQSTAVEEDERDVLANIFSEDFSFEESQALIAETESDPGLPPEGVNLKQMITDFEMNMINQALEAQDGVVARAADMLGMRRTTLVEKMRKYNMQR</sequence>
<proteinExistence type="predicted"/>
<dbReference type="SUPFAM" id="SSF52540">
    <property type="entry name" value="P-loop containing nucleoside triphosphate hydrolases"/>
    <property type="match status" value="1"/>
</dbReference>
<feature type="domain" description="Sigma-54 factor interaction" evidence="6">
    <location>
        <begin position="182"/>
        <end position="410"/>
    </location>
</feature>
<evidence type="ECO:0000313" key="8">
    <source>
        <dbReference type="Proteomes" id="UP000189475"/>
    </source>
</evidence>
<dbReference type="GO" id="GO:0006355">
    <property type="term" value="P:regulation of DNA-templated transcription"/>
    <property type="evidence" value="ECO:0007669"/>
    <property type="project" value="InterPro"/>
</dbReference>
<dbReference type="EMBL" id="FUFT01000001">
    <property type="protein sequence ID" value="SJL82336.1"/>
    <property type="molecule type" value="Genomic_DNA"/>
</dbReference>